<feature type="region of interest" description="Disordered" evidence="1">
    <location>
        <begin position="175"/>
        <end position="194"/>
    </location>
</feature>
<accession>A0ABP8M1Q5</accession>
<gene>
    <name evidence="2" type="ORF">GCM10023091_28750</name>
</gene>
<evidence type="ECO:0000313" key="2">
    <source>
        <dbReference type="EMBL" id="GAA4442273.1"/>
    </source>
</evidence>
<organism evidence="2 3">
    <name type="scientific">Ravibacter arvi</name>
    <dbReference type="NCBI Taxonomy" id="2051041"/>
    <lineage>
        <taxon>Bacteria</taxon>
        <taxon>Pseudomonadati</taxon>
        <taxon>Bacteroidota</taxon>
        <taxon>Cytophagia</taxon>
        <taxon>Cytophagales</taxon>
        <taxon>Spirosomataceae</taxon>
        <taxon>Ravibacter</taxon>
    </lineage>
</organism>
<keyword evidence="3" id="KW-1185">Reference proteome</keyword>
<dbReference type="Proteomes" id="UP001501508">
    <property type="component" value="Unassembled WGS sequence"/>
</dbReference>
<evidence type="ECO:0000313" key="3">
    <source>
        <dbReference type="Proteomes" id="UP001501508"/>
    </source>
</evidence>
<dbReference type="InterPro" id="IPR013783">
    <property type="entry name" value="Ig-like_fold"/>
</dbReference>
<evidence type="ECO:0000256" key="1">
    <source>
        <dbReference type="SAM" id="MobiDB-lite"/>
    </source>
</evidence>
<dbReference type="RefSeq" id="WP_345030378.1">
    <property type="nucleotide sequence ID" value="NZ_BAABEY010000026.1"/>
</dbReference>
<dbReference type="Gene3D" id="2.60.40.10">
    <property type="entry name" value="Immunoglobulins"/>
    <property type="match status" value="1"/>
</dbReference>
<proteinExistence type="predicted"/>
<evidence type="ECO:0008006" key="4">
    <source>
        <dbReference type="Google" id="ProtNLM"/>
    </source>
</evidence>
<feature type="compositionally biased region" description="Basic residues" evidence="1">
    <location>
        <begin position="177"/>
        <end position="194"/>
    </location>
</feature>
<dbReference type="EMBL" id="BAABEY010000026">
    <property type="protein sequence ID" value="GAA4442273.1"/>
    <property type="molecule type" value="Genomic_DNA"/>
</dbReference>
<protein>
    <recommendedName>
        <fullName evidence="4">SD-repeat containing protein B domain-containing protein</fullName>
    </recommendedName>
</protein>
<name>A0ABP8M1Q5_9BACT</name>
<comment type="caution">
    <text evidence="2">The sequence shown here is derived from an EMBL/GenBank/DDBJ whole genome shotgun (WGS) entry which is preliminary data.</text>
</comment>
<sequence>MRQGRNVFNDIDGGNVNNSSGVANSVPSGLNANLVDANSVVVATVPVNADGTYSFPATGQGDYTVSLSTNAGVPGSPKPAEQMPAGWAYTGEFNGVPDTGTDPAVNGISEVFTVAATDVTNINFGIQGPPVAADDEKLDQPAGTAVTVFNILANDTDFGGVPLSPDNISLLAPPRRYGYHNRRPGTHHGFHRTG</sequence>
<reference evidence="3" key="1">
    <citation type="journal article" date="2019" name="Int. J. Syst. Evol. Microbiol.">
        <title>The Global Catalogue of Microorganisms (GCM) 10K type strain sequencing project: providing services to taxonomists for standard genome sequencing and annotation.</title>
        <authorList>
            <consortium name="The Broad Institute Genomics Platform"/>
            <consortium name="The Broad Institute Genome Sequencing Center for Infectious Disease"/>
            <person name="Wu L."/>
            <person name="Ma J."/>
        </authorList>
    </citation>
    <scope>NUCLEOTIDE SEQUENCE [LARGE SCALE GENOMIC DNA]</scope>
    <source>
        <strain evidence="3">JCM 31920</strain>
    </source>
</reference>